<protein>
    <submittedName>
        <fullName evidence="2">Uncharacterized protein</fullName>
    </submittedName>
</protein>
<evidence type="ECO:0000313" key="2">
    <source>
        <dbReference type="EMBL" id="MBR8829297.1"/>
    </source>
</evidence>
<dbReference type="Proteomes" id="UP000767446">
    <property type="component" value="Unassembled WGS sequence"/>
</dbReference>
<accession>A0A941GT19</accession>
<proteinExistence type="predicted"/>
<evidence type="ECO:0000256" key="1">
    <source>
        <dbReference type="SAM" id="MobiDB-lite"/>
    </source>
</evidence>
<gene>
    <name evidence="2" type="ORF">DSM107014_15600</name>
</gene>
<dbReference type="EMBL" id="JADQBC010000122">
    <property type="protein sequence ID" value="MBR8829297.1"/>
    <property type="molecule type" value="Genomic_DNA"/>
</dbReference>
<evidence type="ECO:0000313" key="3">
    <source>
        <dbReference type="Proteomes" id="UP000767446"/>
    </source>
</evidence>
<dbReference type="AlphaFoldDB" id="A0A941GT19"/>
<feature type="region of interest" description="Disordered" evidence="1">
    <location>
        <begin position="1"/>
        <end position="32"/>
    </location>
</feature>
<sequence>MAQETQRRVEEEQRRIEEEQQKAEERERASRRARIETRCRLAQIRFQLEPSEAHRQELINIIAILEEYSITF</sequence>
<comment type="caution">
    <text evidence="2">The sequence shown here is derived from an EMBL/GenBank/DDBJ whole genome shotgun (WGS) entry which is preliminary data.</text>
</comment>
<organism evidence="2 3">
    <name type="scientific">Gomphosphaeria aponina SAG 52.96 = DSM 107014</name>
    <dbReference type="NCBI Taxonomy" id="1521640"/>
    <lineage>
        <taxon>Bacteria</taxon>
        <taxon>Bacillati</taxon>
        <taxon>Cyanobacteriota</taxon>
        <taxon>Cyanophyceae</taxon>
        <taxon>Oscillatoriophycideae</taxon>
        <taxon>Chroococcales</taxon>
        <taxon>Gomphosphaeriaceae</taxon>
        <taxon>Gomphosphaeria</taxon>
    </lineage>
</organism>
<reference evidence="2" key="1">
    <citation type="submission" date="2021-02" db="EMBL/GenBank/DDBJ databases">
        <title>Metagenome analyses of Stigonema ocellatum DSM 106950, Chlorogloea purpurea SAG 13.99 and Gomphosphaeria aponina DSM 107014.</title>
        <authorList>
            <person name="Marter P."/>
            <person name="Huang S."/>
        </authorList>
    </citation>
    <scope>NUCLEOTIDE SEQUENCE</scope>
    <source>
        <strain evidence="2">JP213</strain>
    </source>
</reference>
<name>A0A941GT19_9CHRO</name>